<dbReference type="PANTHER" id="PTHR42878">
    <property type="entry name" value="TWO-COMPONENT HISTIDINE KINASE"/>
    <property type="match status" value="1"/>
</dbReference>
<dbReference type="AlphaFoldDB" id="A0A7W5BF01"/>
<dbReference type="SMART" id="SM00387">
    <property type="entry name" value="HATPase_c"/>
    <property type="match status" value="1"/>
</dbReference>
<dbReference type="GO" id="GO:0000156">
    <property type="term" value="F:phosphorelay response regulator activity"/>
    <property type="evidence" value="ECO:0007669"/>
    <property type="project" value="TreeGrafter"/>
</dbReference>
<keyword evidence="3" id="KW-0597">Phosphoprotein</keyword>
<comment type="catalytic activity">
    <reaction evidence="1">
        <text>ATP + protein L-histidine = ADP + protein N-phospho-L-histidine.</text>
        <dbReference type="EC" id="2.7.13.3"/>
    </reaction>
</comment>
<dbReference type="EC" id="2.7.13.3" evidence="2"/>
<dbReference type="InterPro" id="IPR050351">
    <property type="entry name" value="BphY/WalK/GraS-like"/>
</dbReference>
<accession>A0A7W5BF01</accession>
<dbReference type="SMART" id="SM00388">
    <property type="entry name" value="HisKA"/>
    <property type="match status" value="1"/>
</dbReference>
<organism evidence="10 11">
    <name type="scientific">Pseudoduganella violacea</name>
    <dbReference type="NCBI Taxonomy" id="1715466"/>
    <lineage>
        <taxon>Bacteria</taxon>
        <taxon>Pseudomonadati</taxon>
        <taxon>Pseudomonadota</taxon>
        <taxon>Betaproteobacteria</taxon>
        <taxon>Burkholderiales</taxon>
        <taxon>Oxalobacteraceae</taxon>
        <taxon>Telluria group</taxon>
        <taxon>Pseudoduganella</taxon>
    </lineage>
</organism>
<dbReference type="CDD" id="cd00082">
    <property type="entry name" value="HisKA"/>
    <property type="match status" value="1"/>
</dbReference>
<dbReference type="Pfam" id="PF02518">
    <property type="entry name" value="HATPase_c"/>
    <property type="match status" value="1"/>
</dbReference>
<dbReference type="EMBL" id="JACHXD010000019">
    <property type="protein sequence ID" value="MBB3121758.1"/>
    <property type="molecule type" value="Genomic_DNA"/>
</dbReference>
<evidence type="ECO:0000313" key="11">
    <source>
        <dbReference type="Proteomes" id="UP000541535"/>
    </source>
</evidence>
<dbReference type="Proteomes" id="UP000541535">
    <property type="component" value="Unassembled WGS sequence"/>
</dbReference>
<dbReference type="Gene3D" id="1.10.287.130">
    <property type="match status" value="1"/>
</dbReference>
<dbReference type="Gene3D" id="3.30.565.10">
    <property type="entry name" value="Histidine kinase-like ATPase, C-terminal domain"/>
    <property type="match status" value="1"/>
</dbReference>
<dbReference type="CDD" id="cd00075">
    <property type="entry name" value="HATPase"/>
    <property type="match status" value="1"/>
</dbReference>
<evidence type="ECO:0000256" key="1">
    <source>
        <dbReference type="ARBA" id="ARBA00000085"/>
    </source>
</evidence>
<keyword evidence="4" id="KW-0808">Transferase</keyword>
<keyword evidence="11" id="KW-1185">Reference proteome</keyword>
<dbReference type="PANTHER" id="PTHR42878:SF7">
    <property type="entry name" value="SENSOR HISTIDINE KINASE GLRK"/>
    <property type="match status" value="1"/>
</dbReference>
<reference evidence="10 11" key="1">
    <citation type="submission" date="2020-08" db="EMBL/GenBank/DDBJ databases">
        <title>Genomic Encyclopedia of Type Strains, Phase III (KMG-III): the genomes of soil and plant-associated and newly described type strains.</title>
        <authorList>
            <person name="Whitman W."/>
        </authorList>
    </citation>
    <scope>NUCLEOTIDE SEQUENCE [LARGE SCALE GENOMIC DNA]</scope>
    <source>
        <strain evidence="10 11">CECT 8897</strain>
    </source>
</reference>
<evidence type="ECO:0000259" key="9">
    <source>
        <dbReference type="PROSITE" id="PS50109"/>
    </source>
</evidence>
<name>A0A7W5BF01_9BURK</name>
<dbReference type="PROSITE" id="PS50109">
    <property type="entry name" value="HIS_KIN"/>
    <property type="match status" value="1"/>
</dbReference>
<dbReference type="Pfam" id="PF00512">
    <property type="entry name" value="HisKA"/>
    <property type="match status" value="1"/>
</dbReference>
<evidence type="ECO:0000256" key="3">
    <source>
        <dbReference type="ARBA" id="ARBA00022553"/>
    </source>
</evidence>
<comment type="caution">
    <text evidence="10">The sequence shown here is derived from an EMBL/GenBank/DDBJ whole genome shotgun (WGS) entry which is preliminary data.</text>
</comment>
<keyword evidence="7" id="KW-0067">ATP-binding</keyword>
<dbReference type="InterPro" id="IPR036097">
    <property type="entry name" value="HisK_dim/P_sf"/>
</dbReference>
<sequence length="397" mass="43194">MQPRLADFIRDNTEPILQAWEDFARTIEPPALTMSDAELRAHAHQILLAFATDIETPQSDEGRMVKSLGLGAHGQGESAAETHAQARLQSGYTVVQLVSEYRALRSSVLSLWRCDPGGNVAVDMADMTRFNEAVDQALTESVARYEHLVKKSQNMFLAILGHDLRNPLGTLVAGASYIMQAADTSPKCLRMATHMFQSAKRMSKLIGDLIDFTRTHLGPGIPVETTPGDLVAVCQQVLNEIRTFHPARFVELRAPPQLDATFDGDRIAQLLSNLIGNALQYGSDVFPVRVSITSRDDAVLIAVNNRGPVIPSDRISGIFDPMVRVGASASAGCTERNSLGIGLYISREIVHAHGGQISVASNATEGTTFNVTIPRRLPKKWALTDTIVSLPVFLSSE</sequence>
<dbReference type="InterPro" id="IPR036890">
    <property type="entry name" value="HATPase_C_sf"/>
</dbReference>
<evidence type="ECO:0000256" key="2">
    <source>
        <dbReference type="ARBA" id="ARBA00012438"/>
    </source>
</evidence>
<keyword evidence="6 10" id="KW-0418">Kinase</keyword>
<proteinExistence type="predicted"/>
<dbReference type="PRINTS" id="PR00344">
    <property type="entry name" value="BCTRLSENSOR"/>
</dbReference>
<protein>
    <recommendedName>
        <fullName evidence="2">histidine kinase</fullName>
        <ecNumber evidence="2">2.7.13.3</ecNumber>
    </recommendedName>
</protein>
<dbReference type="SUPFAM" id="SSF47384">
    <property type="entry name" value="Homodimeric domain of signal transducing histidine kinase"/>
    <property type="match status" value="1"/>
</dbReference>
<dbReference type="InterPro" id="IPR003661">
    <property type="entry name" value="HisK_dim/P_dom"/>
</dbReference>
<evidence type="ECO:0000256" key="7">
    <source>
        <dbReference type="ARBA" id="ARBA00022840"/>
    </source>
</evidence>
<evidence type="ECO:0000256" key="5">
    <source>
        <dbReference type="ARBA" id="ARBA00022741"/>
    </source>
</evidence>
<evidence type="ECO:0000313" key="10">
    <source>
        <dbReference type="EMBL" id="MBB3121758.1"/>
    </source>
</evidence>
<dbReference type="GO" id="GO:0000155">
    <property type="term" value="F:phosphorelay sensor kinase activity"/>
    <property type="evidence" value="ECO:0007669"/>
    <property type="project" value="InterPro"/>
</dbReference>
<evidence type="ECO:0000256" key="4">
    <source>
        <dbReference type="ARBA" id="ARBA00022679"/>
    </source>
</evidence>
<gene>
    <name evidence="10" type="ORF">FHS03_004850</name>
</gene>
<keyword evidence="5" id="KW-0547">Nucleotide-binding</keyword>
<dbReference type="SUPFAM" id="SSF55874">
    <property type="entry name" value="ATPase domain of HSP90 chaperone/DNA topoisomerase II/histidine kinase"/>
    <property type="match status" value="1"/>
</dbReference>
<dbReference type="GO" id="GO:0030295">
    <property type="term" value="F:protein kinase activator activity"/>
    <property type="evidence" value="ECO:0007669"/>
    <property type="project" value="TreeGrafter"/>
</dbReference>
<dbReference type="RefSeq" id="WP_183443443.1">
    <property type="nucleotide sequence ID" value="NZ_JACHXD010000019.1"/>
</dbReference>
<dbReference type="InterPro" id="IPR003594">
    <property type="entry name" value="HATPase_dom"/>
</dbReference>
<evidence type="ECO:0000256" key="6">
    <source>
        <dbReference type="ARBA" id="ARBA00022777"/>
    </source>
</evidence>
<evidence type="ECO:0000256" key="8">
    <source>
        <dbReference type="ARBA" id="ARBA00023012"/>
    </source>
</evidence>
<dbReference type="GO" id="GO:0007234">
    <property type="term" value="P:osmosensory signaling via phosphorelay pathway"/>
    <property type="evidence" value="ECO:0007669"/>
    <property type="project" value="TreeGrafter"/>
</dbReference>
<keyword evidence="8" id="KW-0902">Two-component regulatory system</keyword>
<dbReference type="InterPro" id="IPR005467">
    <property type="entry name" value="His_kinase_dom"/>
</dbReference>
<feature type="domain" description="Histidine kinase" evidence="9">
    <location>
        <begin position="159"/>
        <end position="377"/>
    </location>
</feature>
<dbReference type="InterPro" id="IPR004358">
    <property type="entry name" value="Sig_transdc_His_kin-like_C"/>
</dbReference>
<dbReference type="GO" id="GO:0005524">
    <property type="term" value="F:ATP binding"/>
    <property type="evidence" value="ECO:0007669"/>
    <property type="project" value="UniProtKB-KW"/>
</dbReference>